<dbReference type="RefSeq" id="WP_198574461.1">
    <property type="nucleotide sequence ID" value="NZ_JADWOX010000001.1"/>
</dbReference>
<dbReference type="NCBIfam" id="NF037970">
    <property type="entry name" value="vanZ_1"/>
    <property type="match status" value="1"/>
</dbReference>
<keyword evidence="2" id="KW-1133">Transmembrane helix</keyword>
<feature type="transmembrane region" description="Helical" evidence="2">
    <location>
        <begin position="68"/>
        <end position="86"/>
    </location>
</feature>
<protein>
    <submittedName>
        <fullName evidence="3">VanZ family protein</fullName>
    </submittedName>
</protein>
<feature type="region of interest" description="Disordered" evidence="1">
    <location>
        <begin position="130"/>
        <end position="177"/>
    </location>
</feature>
<dbReference type="EMBL" id="JADWOX010000001">
    <property type="protein sequence ID" value="MBI1682518.1"/>
    <property type="molecule type" value="Genomic_DNA"/>
</dbReference>
<evidence type="ECO:0000256" key="1">
    <source>
        <dbReference type="SAM" id="MobiDB-lite"/>
    </source>
</evidence>
<keyword evidence="4" id="KW-1185">Reference proteome</keyword>
<gene>
    <name evidence="3" type="primary">vanZ</name>
    <name evidence="3" type="ORF">I4Q42_02430</name>
</gene>
<evidence type="ECO:0000313" key="4">
    <source>
        <dbReference type="Proteomes" id="UP000639859"/>
    </source>
</evidence>
<evidence type="ECO:0000256" key="2">
    <source>
        <dbReference type="SAM" id="Phobius"/>
    </source>
</evidence>
<name>A0ABS0SSG9_9CAUL</name>
<dbReference type="Proteomes" id="UP000639859">
    <property type="component" value="Unassembled WGS sequence"/>
</dbReference>
<organism evidence="3 4">
    <name type="scientific">Caulobacter hibisci</name>
    <dbReference type="NCBI Taxonomy" id="2035993"/>
    <lineage>
        <taxon>Bacteria</taxon>
        <taxon>Pseudomonadati</taxon>
        <taxon>Pseudomonadota</taxon>
        <taxon>Alphaproteobacteria</taxon>
        <taxon>Caulobacterales</taxon>
        <taxon>Caulobacteraceae</taxon>
        <taxon>Caulobacter</taxon>
    </lineage>
</organism>
<dbReference type="PANTHER" id="PTHR28008">
    <property type="entry name" value="DOMAIN PROTEIN, PUTATIVE (AFU_ORTHOLOGUE AFUA_3G10980)-RELATED"/>
    <property type="match status" value="1"/>
</dbReference>
<accession>A0ABS0SSG9</accession>
<sequence length="177" mass="18929">MLTPNHVVTIAKTVLFLGAATAVTLMLGPFQHLEEVIGLSDKTAHAIAFGALTSLSFLSFPRMRRTDLAIAAVMLGASIEIAQLFTHRSASFGDLAADAIGVGVVFLASHIEAVRRDARERGKMTFAEMAAQDQRRRRRRRDAAAAKPTTISAMATERSAPRGGFAARASAHFPRGA</sequence>
<keyword evidence="2" id="KW-0472">Membrane</keyword>
<feature type="transmembrane region" description="Helical" evidence="2">
    <location>
        <begin position="7"/>
        <end position="31"/>
    </location>
</feature>
<comment type="caution">
    <text evidence="3">The sequence shown here is derived from an EMBL/GenBank/DDBJ whole genome shotgun (WGS) entry which is preliminary data.</text>
</comment>
<dbReference type="PANTHER" id="PTHR28008:SF1">
    <property type="entry name" value="DOMAIN PROTEIN, PUTATIVE (AFU_ORTHOLOGUE AFUA_3G10980)-RELATED"/>
    <property type="match status" value="1"/>
</dbReference>
<reference evidence="3 4" key="1">
    <citation type="submission" date="2020-11" db="EMBL/GenBank/DDBJ databases">
        <title>genome sequence of strain KACC 18849.</title>
        <authorList>
            <person name="Gao J."/>
            <person name="Zhang X."/>
        </authorList>
    </citation>
    <scope>NUCLEOTIDE SEQUENCE [LARGE SCALE GENOMIC DNA]</scope>
    <source>
        <strain evidence="3 4">KACC 18849</strain>
    </source>
</reference>
<evidence type="ECO:0000313" key="3">
    <source>
        <dbReference type="EMBL" id="MBI1682518.1"/>
    </source>
</evidence>
<keyword evidence="2" id="KW-0812">Transmembrane</keyword>
<proteinExistence type="predicted"/>
<feature type="transmembrane region" description="Helical" evidence="2">
    <location>
        <begin position="43"/>
        <end position="61"/>
    </location>
</feature>
<feature type="transmembrane region" description="Helical" evidence="2">
    <location>
        <begin position="92"/>
        <end position="114"/>
    </location>
</feature>